<dbReference type="EMBL" id="CAJPWZ010003139">
    <property type="protein sequence ID" value="CAG2253134.1"/>
    <property type="molecule type" value="Genomic_DNA"/>
</dbReference>
<dbReference type="OrthoDB" id="10393118at2759"/>
<dbReference type="Proteomes" id="UP000683360">
    <property type="component" value="Unassembled WGS sequence"/>
</dbReference>
<proteinExistence type="predicted"/>
<reference evidence="1" key="1">
    <citation type="submission" date="2021-03" db="EMBL/GenBank/DDBJ databases">
        <authorList>
            <person name="Bekaert M."/>
        </authorList>
    </citation>
    <scope>NUCLEOTIDE SEQUENCE</scope>
</reference>
<dbReference type="PANTHER" id="PTHR15600:SF42">
    <property type="entry name" value="SACSIN"/>
    <property type="match status" value="1"/>
</dbReference>
<accession>A0A8S3V9N4</accession>
<dbReference type="PANTHER" id="PTHR15600">
    <property type="entry name" value="SACSIN"/>
    <property type="match status" value="1"/>
</dbReference>
<keyword evidence="2" id="KW-1185">Reference proteome</keyword>
<dbReference type="AlphaFoldDB" id="A0A8S3V9N4"/>
<dbReference type="InterPro" id="IPR052972">
    <property type="entry name" value="Sacsin_chaperone_reg"/>
</dbReference>
<comment type="caution">
    <text evidence="1">The sequence shown here is derived from an EMBL/GenBank/DDBJ whole genome shotgun (WGS) entry which is preliminary data.</text>
</comment>
<evidence type="ECO:0000313" key="2">
    <source>
        <dbReference type="Proteomes" id="UP000683360"/>
    </source>
</evidence>
<gene>
    <name evidence="1" type="ORF">MEDL_64608</name>
</gene>
<dbReference type="GO" id="GO:0030544">
    <property type="term" value="F:Hsp70 protein binding"/>
    <property type="evidence" value="ECO:0007669"/>
    <property type="project" value="TreeGrafter"/>
</dbReference>
<evidence type="ECO:0000313" key="1">
    <source>
        <dbReference type="EMBL" id="CAG2253134.1"/>
    </source>
</evidence>
<organism evidence="1 2">
    <name type="scientific">Mytilus edulis</name>
    <name type="common">Blue mussel</name>
    <dbReference type="NCBI Taxonomy" id="6550"/>
    <lineage>
        <taxon>Eukaryota</taxon>
        <taxon>Metazoa</taxon>
        <taxon>Spiralia</taxon>
        <taxon>Lophotrochozoa</taxon>
        <taxon>Mollusca</taxon>
        <taxon>Bivalvia</taxon>
        <taxon>Autobranchia</taxon>
        <taxon>Pteriomorphia</taxon>
        <taxon>Mytilida</taxon>
        <taxon>Mytiloidea</taxon>
        <taxon>Mytilidae</taxon>
        <taxon>Mytilinae</taxon>
        <taxon>Mytilus</taxon>
    </lineage>
</organism>
<sequence>MDIGDKKLHPNLLKIVKRSVEEILSFPIEADNHVLDALEKMESLYMLTRDEKLRNASELVFSDNEDFEEKIGNDIGKPYMIGFDELDILTQGNIVQLFKGLPKKMQPYILSDMITSEINEEAFTKVNDRKGQVLREFLGSVQFQEAIVRISVHCRKDFSMTLRTKDEDIKAMIKGIEEMKLIQVKSIEQRLTYKGKTVGQDQIPAYCKTQTQDKNFSTYIVLCF</sequence>
<name>A0A8S3V9N4_MYTED</name>
<protein>
    <submittedName>
        <fullName evidence="1">Uncharacterized protein</fullName>
    </submittedName>
</protein>